<reference evidence="2" key="1">
    <citation type="journal article" date="2020" name="Stud. Mycol.">
        <title>101 Dothideomycetes genomes: a test case for predicting lifestyles and emergence of pathogens.</title>
        <authorList>
            <person name="Haridas S."/>
            <person name="Albert R."/>
            <person name="Binder M."/>
            <person name="Bloem J."/>
            <person name="Labutti K."/>
            <person name="Salamov A."/>
            <person name="Andreopoulos B."/>
            <person name="Baker S."/>
            <person name="Barry K."/>
            <person name="Bills G."/>
            <person name="Bluhm B."/>
            <person name="Cannon C."/>
            <person name="Castanera R."/>
            <person name="Culley D."/>
            <person name="Daum C."/>
            <person name="Ezra D."/>
            <person name="Gonzalez J."/>
            <person name="Henrissat B."/>
            <person name="Kuo A."/>
            <person name="Liang C."/>
            <person name="Lipzen A."/>
            <person name="Lutzoni F."/>
            <person name="Magnuson J."/>
            <person name="Mondo S."/>
            <person name="Nolan M."/>
            <person name="Ohm R."/>
            <person name="Pangilinan J."/>
            <person name="Park H.-J."/>
            <person name="Ramirez L."/>
            <person name="Alfaro M."/>
            <person name="Sun H."/>
            <person name="Tritt A."/>
            <person name="Yoshinaga Y."/>
            <person name="Zwiers L.-H."/>
            <person name="Turgeon B."/>
            <person name="Goodwin S."/>
            <person name="Spatafora J."/>
            <person name="Crous P."/>
            <person name="Grigoriev I."/>
        </authorList>
    </citation>
    <scope>NUCLEOTIDE SEQUENCE</scope>
    <source>
        <strain evidence="2">CBS 113818</strain>
    </source>
</reference>
<feature type="compositionally biased region" description="Basic and acidic residues" evidence="1">
    <location>
        <begin position="258"/>
        <end position="268"/>
    </location>
</feature>
<dbReference type="Proteomes" id="UP000799424">
    <property type="component" value="Unassembled WGS sequence"/>
</dbReference>
<feature type="compositionally biased region" description="Basic and acidic residues" evidence="1">
    <location>
        <begin position="224"/>
        <end position="235"/>
    </location>
</feature>
<sequence>MDPSKGKARHTNIIDDTDAIARVMQAGQRRPQPKKKNAGGFNLAALQNAGVSKFKLVKKSPATPNAGPRFFEEDGLKIPLYDKSGKRKATARASKGLRNKNLDQLLDIVEEYAGAGKRKQFKDADVTKSEIADWIEAAETRALPPNPLSKLPAVPEADYEVDPKDPLWNDAPKGTNTDAKRKHDNAPEPAQASQQTPKKPKTHHADGQKVKQSPAGHKQKHGQARCDTRKVRFEEPLQEPTAHPPEEMTPEEIPTVSTKHDGDTEEQARKAENLARFLHDVRMHPEDPDGSSKVVHLTSQSEARILTASTLKTGRTVLHNTPIPQNQAKRHITLSQPARAEAPFVKKGRHGRHADFAHDPDRRFGRGHQFTREDEQGLEEYFSYSGQVLKEYPKYPRIGEHQGINPGVEDDWKENESWYRRFSRKYPGHAVAHLWPCGCERVRGGSEGEESEEE</sequence>
<dbReference type="EMBL" id="MU006222">
    <property type="protein sequence ID" value="KAF2828486.1"/>
    <property type="molecule type" value="Genomic_DNA"/>
</dbReference>
<gene>
    <name evidence="2" type="ORF">CC86DRAFT_444692</name>
</gene>
<feature type="region of interest" description="Disordered" evidence="1">
    <location>
        <begin position="138"/>
        <end position="268"/>
    </location>
</feature>
<evidence type="ECO:0000313" key="3">
    <source>
        <dbReference type="Proteomes" id="UP000799424"/>
    </source>
</evidence>
<evidence type="ECO:0000313" key="2">
    <source>
        <dbReference type="EMBL" id="KAF2828486.1"/>
    </source>
</evidence>
<dbReference type="OrthoDB" id="3793790at2759"/>
<proteinExistence type="predicted"/>
<name>A0A6A7A5P9_9PLEO</name>
<evidence type="ECO:0000256" key="1">
    <source>
        <dbReference type="SAM" id="MobiDB-lite"/>
    </source>
</evidence>
<protein>
    <submittedName>
        <fullName evidence="2">Uncharacterized protein</fullName>
    </submittedName>
</protein>
<organism evidence="2 3">
    <name type="scientific">Ophiobolus disseminans</name>
    <dbReference type="NCBI Taxonomy" id="1469910"/>
    <lineage>
        <taxon>Eukaryota</taxon>
        <taxon>Fungi</taxon>
        <taxon>Dikarya</taxon>
        <taxon>Ascomycota</taxon>
        <taxon>Pezizomycotina</taxon>
        <taxon>Dothideomycetes</taxon>
        <taxon>Pleosporomycetidae</taxon>
        <taxon>Pleosporales</taxon>
        <taxon>Pleosporineae</taxon>
        <taxon>Phaeosphaeriaceae</taxon>
        <taxon>Ophiobolus</taxon>
    </lineage>
</organism>
<dbReference type="AlphaFoldDB" id="A0A6A7A5P9"/>
<accession>A0A6A7A5P9</accession>
<keyword evidence="3" id="KW-1185">Reference proteome</keyword>